<keyword evidence="4 6" id="KW-1133">Transmembrane helix</keyword>
<comment type="subcellular location">
    <subcellularLocation>
        <location evidence="1 6">Membrane</location>
        <topology evidence="1 6">Multi-pass membrane protein</topology>
    </subcellularLocation>
</comment>
<evidence type="ECO:0000256" key="2">
    <source>
        <dbReference type="ARBA" id="ARBA00009671"/>
    </source>
</evidence>
<dbReference type="Proteomes" id="UP000275408">
    <property type="component" value="Unassembled WGS sequence"/>
</dbReference>
<feature type="transmembrane region" description="Helical" evidence="6">
    <location>
        <begin position="615"/>
        <end position="635"/>
    </location>
</feature>
<dbReference type="EMBL" id="RCHS01000548">
    <property type="protein sequence ID" value="RMX58052.1"/>
    <property type="molecule type" value="Genomic_DNA"/>
</dbReference>
<feature type="domain" description="Anoctamin transmembrane" evidence="7">
    <location>
        <begin position="223"/>
        <end position="653"/>
    </location>
</feature>
<dbReference type="Pfam" id="PF04547">
    <property type="entry name" value="Anoctamin"/>
    <property type="match status" value="1"/>
</dbReference>
<accession>A0A3M6UWJ1</accession>
<feature type="transmembrane region" description="Helical" evidence="6">
    <location>
        <begin position="526"/>
        <end position="549"/>
    </location>
</feature>
<sequence length="680" mass="77061">SLGESSRTDNCFSAEKQLTNCCSSGIYAMHVVMEESKIGSEETNDTLVVLEFSPKAPSETKDWLTALIKAPVSSGGAGLQAKLVPNSLKGSDTLHISANTKRLLVGAEKLKIKRCLKNGAPVDFCMELSHEFKDFNDDGEGFLTESESEQIVFLALERIKPYEDGTVPGYPEVKLQKHRATIPKCLSSGIITQIFPLHDKDKLKALEHKWIFSLSRKQPLDDIREYFGDTIALYFGFLGFYSLSLVPPVLLVLVFGLSGAHEQTKNTVFAILNLLWGTVFLEVWKRRCSEISFNWGTLRAGIGIEEVEEPRPTYWGEKRISPITGQQEYYYPPWMRKVKTYCISYPIVILCMKLATVVVLLYFRFLHAVESQYANVGGIVATVMLILPSIFFAVMIAVSNTLYRKLATFLNEWENHRLESAYQNHLIVKLVLFYFVNCFYSLFYIAFYLQDIDLLRRHLGALMITSQLIGQVTESLIPFIMYKSRVTKVSKEGKKIVMKTADLSNEIERQATQEQYLGTFDDYLELFLQFGYTFLFSSAYPMAAFWALLNNVIEIRTDAFKLCRIFQRPFAKQANSIGAWQAAFEALGVIAVITNCALIGMAAKSSHWLPDMTPVNAVLLFVAIEHFLLGVKFIVSHVIPDVPQWVQDEMARQQYKAQLALRSQGDDLEGRRSAWKETTL</sequence>
<keyword evidence="9" id="KW-1185">Reference proteome</keyword>
<dbReference type="OrthoDB" id="296386at2759"/>
<evidence type="ECO:0000256" key="5">
    <source>
        <dbReference type="ARBA" id="ARBA00023136"/>
    </source>
</evidence>
<feature type="transmembrane region" description="Helical" evidence="6">
    <location>
        <begin position="377"/>
        <end position="398"/>
    </location>
</feature>
<proteinExistence type="inferred from homology"/>
<comment type="similarity">
    <text evidence="2 6">Belongs to the anoctamin family.</text>
</comment>
<evidence type="ECO:0000313" key="8">
    <source>
        <dbReference type="EMBL" id="RMX58052.1"/>
    </source>
</evidence>
<reference evidence="8 9" key="1">
    <citation type="journal article" date="2018" name="Sci. Rep.">
        <title>Comparative analysis of the Pocillopora damicornis genome highlights role of immune system in coral evolution.</title>
        <authorList>
            <person name="Cunning R."/>
            <person name="Bay R.A."/>
            <person name="Gillette P."/>
            <person name="Baker A.C."/>
            <person name="Traylor-Knowles N."/>
        </authorList>
    </citation>
    <scope>NUCLEOTIDE SEQUENCE [LARGE SCALE GENOMIC DNA]</scope>
    <source>
        <strain evidence="8">RSMAS</strain>
        <tissue evidence="8">Whole animal</tissue>
    </source>
</reference>
<dbReference type="InterPro" id="IPR007632">
    <property type="entry name" value="Anoctamin"/>
</dbReference>
<dbReference type="InterPro" id="IPR049452">
    <property type="entry name" value="Anoctamin_TM"/>
</dbReference>
<evidence type="ECO:0000256" key="6">
    <source>
        <dbReference type="RuleBase" id="RU280814"/>
    </source>
</evidence>
<feature type="transmembrane region" description="Helical" evidence="6">
    <location>
        <begin position="582"/>
        <end position="603"/>
    </location>
</feature>
<evidence type="ECO:0000259" key="7">
    <source>
        <dbReference type="Pfam" id="PF04547"/>
    </source>
</evidence>
<evidence type="ECO:0000256" key="3">
    <source>
        <dbReference type="ARBA" id="ARBA00022692"/>
    </source>
</evidence>
<dbReference type="PANTHER" id="PTHR12308:SF51">
    <property type="entry name" value="ANOCTAMIN-8"/>
    <property type="match status" value="1"/>
</dbReference>
<organism evidence="8 9">
    <name type="scientific">Pocillopora damicornis</name>
    <name type="common">Cauliflower coral</name>
    <name type="synonym">Millepora damicornis</name>
    <dbReference type="NCBI Taxonomy" id="46731"/>
    <lineage>
        <taxon>Eukaryota</taxon>
        <taxon>Metazoa</taxon>
        <taxon>Cnidaria</taxon>
        <taxon>Anthozoa</taxon>
        <taxon>Hexacorallia</taxon>
        <taxon>Scleractinia</taxon>
        <taxon>Astrocoeniina</taxon>
        <taxon>Pocilloporidae</taxon>
        <taxon>Pocillopora</taxon>
    </lineage>
</organism>
<keyword evidence="5 6" id="KW-0472">Membrane</keyword>
<protein>
    <recommendedName>
        <fullName evidence="6">Anoctamin</fullName>
    </recommendedName>
</protein>
<gene>
    <name evidence="8" type="ORF">pdam_00013431</name>
</gene>
<comment type="caution">
    <text evidence="8">The sequence shown here is derived from an EMBL/GenBank/DDBJ whole genome shotgun (WGS) entry which is preliminary data.</text>
</comment>
<feature type="non-terminal residue" evidence="8">
    <location>
        <position position="1"/>
    </location>
</feature>
<dbReference type="PANTHER" id="PTHR12308">
    <property type="entry name" value="ANOCTAMIN"/>
    <property type="match status" value="1"/>
</dbReference>
<dbReference type="GO" id="GO:0005886">
    <property type="term" value="C:plasma membrane"/>
    <property type="evidence" value="ECO:0007669"/>
    <property type="project" value="TreeGrafter"/>
</dbReference>
<feature type="transmembrane region" description="Helical" evidence="6">
    <location>
        <begin position="426"/>
        <end position="449"/>
    </location>
</feature>
<dbReference type="AlphaFoldDB" id="A0A3M6UWJ1"/>
<evidence type="ECO:0000313" key="9">
    <source>
        <dbReference type="Proteomes" id="UP000275408"/>
    </source>
</evidence>
<feature type="transmembrane region" description="Helical" evidence="6">
    <location>
        <begin position="343"/>
        <end position="365"/>
    </location>
</feature>
<feature type="transmembrane region" description="Helical" evidence="6">
    <location>
        <begin position="267"/>
        <end position="284"/>
    </location>
</feature>
<feature type="transmembrane region" description="Helical" evidence="6">
    <location>
        <begin position="231"/>
        <end position="255"/>
    </location>
</feature>
<keyword evidence="3 6" id="KW-0812">Transmembrane</keyword>
<dbReference type="GO" id="GO:0005254">
    <property type="term" value="F:chloride channel activity"/>
    <property type="evidence" value="ECO:0007669"/>
    <property type="project" value="TreeGrafter"/>
</dbReference>
<evidence type="ECO:0000256" key="1">
    <source>
        <dbReference type="ARBA" id="ARBA00004141"/>
    </source>
</evidence>
<evidence type="ECO:0000256" key="4">
    <source>
        <dbReference type="ARBA" id="ARBA00022989"/>
    </source>
</evidence>
<name>A0A3M6UWJ1_POCDA</name>